<dbReference type="OrthoDB" id="4951458at2"/>
<dbReference type="AlphaFoldDB" id="A0A558GTL1"/>
<sequence length="110" mass="11892">MVDTIDAHSDLSAGLVEVGYNCRNCGSFREHAATVADVAEVLNTSAKLPGLLQFGKHYLHCGVPMHTGAGKRSLLTAGFSSRNVDPELEAYLNTRVLHCDECGFQMEIPD</sequence>
<evidence type="ECO:0000313" key="1">
    <source>
        <dbReference type="EMBL" id="TVU60201.1"/>
    </source>
</evidence>
<proteinExistence type="predicted"/>
<comment type="caution">
    <text evidence="1">The sequence shown here is derived from an EMBL/GenBank/DDBJ whole genome shotgun (WGS) entry which is preliminary data.</text>
</comment>
<dbReference type="RefSeq" id="WP_144652367.1">
    <property type="nucleotide sequence ID" value="NZ_VNFK01000015.1"/>
</dbReference>
<organism evidence="1 2">
    <name type="scientific">Paenarthrobacter nitroguajacolicus</name>
    <name type="common">Arthrobacter nitroguajacolicus</name>
    <dbReference type="NCBI Taxonomy" id="211146"/>
    <lineage>
        <taxon>Bacteria</taxon>
        <taxon>Bacillati</taxon>
        <taxon>Actinomycetota</taxon>
        <taxon>Actinomycetes</taxon>
        <taxon>Micrococcales</taxon>
        <taxon>Micrococcaceae</taxon>
        <taxon>Paenarthrobacter</taxon>
    </lineage>
</organism>
<reference evidence="1 2" key="1">
    <citation type="submission" date="2019-07" db="EMBL/GenBank/DDBJ databases">
        <title>Diversity of Bacteria from Kongsfjorden, Arctic.</title>
        <authorList>
            <person name="Yu Y."/>
        </authorList>
    </citation>
    <scope>NUCLEOTIDE SEQUENCE [LARGE SCALE GENOMIC DNA]</scope>
    <source>
        <strain evidence="1 2">SM1928</strain>
    </source>
</reference>
<name>A0A558GTL1_PAENT</name>
<gene>
    <name evidence="1" type="ORF">FQP90_17610</name>
</gene>
<evidence type="ECO:0000313" key="2">
    <source>
        <dbReference type="Proteomes" id="UP000316500"/>
    </source>
</evidence>
<dbReference type="EMBL" id="VNFK01000015">
    <property type="protein sequence ID" value="TVU60201.1"/>
    <property type="molecule type" value="Genomic_DNA"/>
</dbReference>
<protein>
    <submittedName>
        <fullName evidence="1">Uncharacterized protein</fullName>
    </submittedName>
</protein>
<accession>A0A558GTL1</accession>
<dbReference type="Proteomes" id="UP000316500">
    <property type="component" value="Unassembled WGS sequence"/>
</dbReference>